<name>A0ABU5Z8G9_9FLAO</name>
<dbReference type="Proteomes" id="UP001311730">
    <property type="component" value="Unassembled WGS sequence"/>
</dbReference>
<dbReference type="RefSeq" id="WP_323983486.1">
    <property type="nucleotide sequence ID" value="NZ_JAYKBW010000008.1"/>
</dbReference>
<reference evidence="1 2" key="1">
    <citation type="submission" date="2023-12" db="EMBL/GenBank/DDBJ databases">
        <title>Genomic sequences of Capnocytophaga and Parvimonas strains.</title>
        <authorList>
            <person name="Watt R.M."/>
            <person name="Wang M."/>
            <person name="Yang T."/>
            <person name="Tong W.M."/>
        </authorList>
    </citation>
    <scope>NUCLEOTIDE SEQUENCE [LARGE SCALE GENOMIC DNA]</scope>
    <source>
        <strain evidence="1 2">CCUG 13096</strain>
    </source>
</reference>
<dbReference type="Pfam" id="PF16246">
    <property type="entry name" value="DUF4903"/>
    <property type="match status" value="1"/>
</dbReference>
<gene>
    <name evidence="1" type="ORF">VJJ08_08085</name>
</gene>
<comment type="caution">
    <text evidence="1">The sequence shown here is derived from an EMBL/GenBank/DDBJ whole genome shotgun (WGS) entry which is preliminary data.</text>
</comment>
<dbReference type="EMBL" id="JAYKBW010000008">
    <property type="protein sequence ID" value="MEB3075255.1"/>
    <property type="molecule type" value="Genomic_DNA"/>
</dbReference>
<proteinExistence type="predicted"/>
<protein>
    <submittedName>
        <fullName evidence="1">DUF4903 family protein</fullName>
    </submittedName>
</protein>
<evidence type="ECO:0000313" key="2">
    <source>
        <dbReference type="Proteomes" id="UP001311730"/>
    </source>
</evidence>
<dbReference type="PROSITE" id="PS51257">
    <property type="entry name" value="PROKAR_LIPOPROTEIN"/>
    <property type="match status" value="1"/>
</dbReference>
<dbReference type="InterPro" id="IPR032597">
    <property type="entry name" value="DUF4903"/>
</dbReference>
<accession>A0ABU5Z8G9</accession>
<keyword evidence="2" id="KW-1185">Reference proteome</keyword>
<organism evidence="1 2">
    <name type="scientific">Capnocytophaga gingivalis</name>
    <dbReference type="NCBI Taxonomy" id="1017"/>
    <lineage>
        <taxon>Bacteria</taxon>
        <taxon>Pseudomonadati</taxon>
        <taxon>Bacteroidota</taxon>
        <taxon>Flavobacteriia</taxon>
        <taxon>Flavobacteriales</taxon>
        <taxon>Flavobacteriaceae</taxon>
        <taxon>Capnocytophaga</taxon>
    </lineage>
</organism>
<evidence type="ECO:0000313" key="1">
    <source>
        <dbReference type="EMBL" id="MEB3075255.1"/>
    </source>
</evidence>
<sequence>MKKFIYTSLLAVLTLMTACQKEEQNEIIDKGSDKIAQLKKDLSGYTILGQHVKMAGVDKTLLSTGCPTQFTFKWDEATQKMGILISKTQPGNMPFPISVAMRANVMELNAWDKDLYKGNWVKLYDDNAVTTTYEDEVNYKGDKPVRGGNSMVKAYYNLDTHEIEMNLNYNIMNVTGYVFKQKVVGNRTEAEFEEALFTYEEALAEEKLKQNLQVFKVNPQDAIDSLGTQKTFNATVTYEKKATKAQLPLSFSWNGKEGRDPAGRLTVTLAKTQVGNQQIELKAVGRFHDIITKREFAKYDKYDFSNRGTVKLKSLEVVATVYSADGKTKLKTSTKGVLRMYANTGKPQAILNFLDPEIGLLIEASFGVKH</sequence>